<sequence>MKKKLIFNIFMLSNIAITPTLAMYSILPTDKVFLDKEVEKTLKNYILTNSIIKDNYDLLIYEGKKYKNINEIINSILIKNPILTEKTFSNPDKIISNF</sequence>
<dbReference type="KEGG" id="schi:SCHIN_v1c04310"/>
<evidence type="ECO:0000256" key="1">
    <source>
        <dbReference type="SAM" id="Phobius"/>
    </source>
</evidence>
<protein>
    <submittedName>
        <fullName evidence="2">Uncharacterized protein</fullName>
    </submittedName>
</protein>
<name>A0A5B9Y3C4_9MOLU</name>
<evidence type="ECO:0000313" key="2">
    <source>
        <dbReference type="EMBL" id="QEH61628.1"/>
    </source>
</evidence>
<organism evidence="2 3">
    <name type="scientific">Spiroplasma chinense</name>
    <dbReference type="NCBI Taxonomy" id="216932"/>
    <lineage>
        <taxon>Bacteria</taxon>
        <taxon>Bacillati</taxon>
        <taxon>Mycoplasmatota</taxon>
        <taxon>Mollicutes</taxon>
        <taxon>Entomoplasmatales</taxon>
        <taxon>Spiroplasmataceae</taxon>
        <taxon>Spiroplasma</taxon>
    </lineage>
</organism>
<proteinExistence type="predicted"/>
<keyword evidence="1" id="KW-0812">Transmembrane</keyword>
<reference evidence="2 3" key="1">
    <citation type="submission" date="2019-08" db="EMBL/GenBank/DDBJ databases">
        <title>Complete genome sequence of Spiroplasma chinense CCH (DSM 19755).</title>
        <authorList>
            <person name="Shen H.-Y."/>
            <person name="Lin Y.-C."/>
            <person name="Chou L."/>
            <person name="Kuo C.-H."/>
        </authorList>
    </citation>
    <scope>NUCLEOTIDE SEQUENCE [LARGE SCALE GENOMIC DNA]</scope>
    <source>
        <strain evidence="2 3">CCH</strain>
    </source>
</reference>
<accession>A0A5B9Y3C4</accession>
<keyword evidence="1" id="KW-1133">Transmembrane helix</keyword>
<evidence type="ECO:0000313" key="3">
    <source>
        <dbReference type="Proteomes" id="UP000323144"/>
    </source>
</evidence>
<keyword evidence="3" id="KW-1185">Reference proteome</keyword>
<dbReference type="Proteomes" id="UP000323144">
    <property type="component" value="Chromosome"/>
</dbReference>
<keyword evidence="1" id="KW-0472">Membrane</keyword>
<dbReference type="AlphaFoldDB" id="A0A5B9Y3C4"/>
<gene>
    <name evidence="2" type="ORF">SCHIN_v1c04310</name>
</gene>
<dbReference type="EMBL" id="CP043026">
    <property type="protein sequence ID" value="QEH61628.1"/>
    <property type="molecule type" value="Genomic_DNA"/>
</dbReference>
<dbReference type="RefSeq" id="WP_166508019.1">
    <property type="nucleotide sequence ID" value="NZ_CP043026.1"/>
</dbReference>
<feature type="transmembrane region" description="Helical" evidence="1">
    <location>
        <begin position="6"/>
        <end position="27"/>
    </location>
</feature>